<dbReference type="Proteomes" id="UP000054217">
    <property type="component" value="Unassembled WGS sequence"/>
</dbReference>
<protein>
    <submittedName>
        <fullName evidence="2">Uncharacterized protein</fullName>
    </submittedName>
</protein>
<dbReference type="EMBL" id="KN831961">
    <property type="protein sequence ID" value="KIO06921.1"/>
    <property type="molecule type" value="Genomic_DNA"/>
</dbReference>
<dbReference type="InParanoid" id="A0A0C3PF91"/>
<reference evidence="3" key="2">
    <citation type="submission" date="2015-01" db="EMBL/GenBank/DDBJ databases">
        <title>Evolutionary Origins and Diversification of the Mycorrhizal Mutualists.</title>
        <authorList>
            <consortium name="DOE Joint Genome Institute"/>
            <consortium name="Mycorrhizal Genomics Consortium"/>
            <person name="Kohler A."/>
            <person name="Kuo A."/>
            <person name="Nagy L.G."/>
            <person name="Floudas D."/>
            <person name="Copeland A."/>
            <person name="Barry K.W."/>
            <person name="Cichocki N."/>
            <person name="Veneault-Fourrey C."/>
            <person name="LaButti K."/>
            <person name="Lindquist E.A."/>
            <person name="Lipzen A."/>
            <person name="Lundell T."/>
            <person name="Morin E."/>
            <person name="Murat C."/>
            <person name="Riley R."/>
            <person name="Ohm R."/>
            <person name="Sun H."/>
            <person name="Tunlid A."/>
            <person name="Henrissat B."/>
            <person name="Grigoriev I.V."/>
            <person name="Hibbett D.S."/>
            <person name="Martin F."/>
        </authorList>
    </citation>
    <scope>NUCLEOTIDE SEQUENCE [LARGE SCALE GENOMIC DNA]</scope>
    <source>
        <strain evidence="3">Marx 270</strain>
    </source>
</reference>
<name>A0A0C3PF91_PISTI</name>
<evidence type="ECO:0000313" key="3">
    <source>
        <dbReference type="Proteomes" id="UP000054217"/>
    </source>
</evidence>
<evidence type="ECO:0000313" key="2">
    <source>
        <dbReference type="EMBL" id="KIO06921.1"/>
    </source>
</evidence>
<gene>
    <name evidence="2" type="ORF">M404DRAFT_419383</name>
</gene>
<organism evidence="2 3">
    <name type="scientific">Pisolithus tinctorius Marx 270</name>
    <dbReference type="NCBI Taxonomy" id="870435"/>
    <lineage>
        <taxon>Eukaryota</taxon>
        <taxon>Fungi</taxon>
        <taxon>Dikarya</taxon>
        <taxon>Basidiomycota</taxon>
        <taxon>Agaricomycotina</taxon>
        <taxon>Agaricomycetes</taxon>
        <taxon>Agaricomycetidae</taxon>
        <taxon>Boletales</taxon>
        <taxon>Sclerodermatineae</taxon>
        <taxon>Pisolithaceae</taxon>
        <taxon>Pisolithus</taxon>
    </lineage>
</organism>
<sequence>MRSVLMFSSMQCAKQVFGLDIMVLDVSTINRKVLVLERRYERTALAFPEWAGEASAIDSDRESKPNGPSDIELSEVAYNTPGTNLSLTNDR</sequence>
<accession>A0A0C3PF91</accession>
<evidence type="ECO:0000256" key="1">
    <source>
        <dbReference type="SAM" id="MobiDB-lite"/>
    </source>
</evidence>
<reference evidence="2 3" key="1">
    <citation type="submission" date="2014-04" db="EMBL/GenBank/DDBJ databases">
        <authorList>
            <consortium name="DOE Joint Genome Institute"/>
            <person name="Kuo A."/>
            <person name="Kohler A."/>
            <person name="Costa M.D."/>
            <person name="Nagy L.G."/>
            <person name="Floudas D."/>
            <person name="Copeland A."/>
            <person name="Barry K.W."/>
            <person name="Cichocki N."/>
            <person name="Veneault-Fourrey C."/>
            <person name="LaButti K."/>
            <person name="Lindquist E.A."/>
            <person name="Lipzen A."/>
            <person name="Lundell T."/>
            <person name="Morin E."/>
            <person name="Murat C."/>
            <person name="Sun H."/>
            <person name="Tunlid A."/>
            <person name="Henrissat B."/>
            <person name="Grigoriev I.V."/>
            <person name="Hibbett D.S."/>
            <person name="Martin F."/>
            <person name="Nordberg H.P."/>
            <person name="Cantor M.N."/>
            <person name="Hua S.X."/>
        </authorList>
    </citation>
    <scope>NUCLEOTIDE SEQUENCE [LARGE SCALE GENOMIC DNA]</scope>
    <source>
        <strain evidence="2 3">Marx 270</strain>
    </source>
</reference>
<feature type="region of interest" description="Disordered" evidence="1">
    <location>
        <begin position="56"/>
        <end position="75"/>
    </location>
</feature>
<dbReference type="HOGENOM" id="CLU_2427915_0_0_1"/>
<dbReference type="AlphaFoldDB" id="A0A0C3PF91"/>
<keyword evidence="3" id="KW-1185">Reference proteome</keyword>
<proteinExistence type="predicted"/>